<evidence type="ECO:0000256" key="7">
    <source>
        <dbReference type="ARBA" id="ARBA00022989"/>
    </source>
</evidence>
<name>A0A1W0WTU2_HYPEX</name>
<organism evidence="11 12">
    <name type="scientific">Hypsibius exemplaris</name>
    <name type="common">Freshwater tardigrade</name>
    <dbReference type="NCBI Taxonomy" id="2072580"/>
    <lineage>
        <taxon>Eukaryota</taxon>
        <taxon>Metazoa</taxon>
        <taxon>Ecdysozoa</taxon>
        <taxon>Tardigrada</taxon>
        <taxon>Eutardigrada</taxon>
        <taxon>Parachela</taxon>
        <taxon>Hypsibioidea</taxon>
        <taxon>Hypsibiidae</taxon>
        <taxon>Hypsibius</taxon>
    </lineage>
</organism>
<keyword evidence="12" id="KW-1185">Reference proteome</keyword>
<evidence type="ECO:0000313" key="12">
    <source>
        <dbReference type="Proteomes" id="UP000192578"/>
    </source>
</evidence>
<keyword evidence="6" id="KW-0735">Signal-anchor</keyword>
<dbReference type="EC" id="2.4.1.-" evidence="10"/>
<evidence type="ECO:0000256" key="8">
    <source>
        <dbReference type="ARBA" id="ARBA00023034"/>
    </source>
</evidence>
<evidence type="ECO:0000256" key="5">
    <source>
        <dbReference type="ARBA" id="ARBA00022692"/>
    </source>
</evidence>
<keyword evidence="7" id="KW-1133">Transmembrane helix</keyword>
<keyword evidence="3 10" id="KW-0328">Glycosyltransferase</keyword>
<keyword evidence="4" id="KW-0808">Transferase</keyword>
<evidence type="ECO:0000256" key="6">
    <source>
        <dbReference type="ARBA" id="ARBA00022968"/>
    </source>
</evidence>
<dbReference type="InterPro" id="IPR002659">
    <property type="entry name" value="Glyco_trans_31"/>
</dbReference>
<protein>
    <recommendedName>
        <fullName evidence="10">Hexosyltransferase</fullName>
        <ecNumber evidence="10">2.4.1.-</ecNumber>
    </recommendedName>
</protein>
<dbReference type="AlphaFoldDB" id="A0A1W0WTU2"/>
<dbReference type="Proteomes" id="UP000192578">
    <property type="component" value="Unassembled WGS sequence"/>
</dbReference>
<evidence type="ECO:0000256" key="4">
    <source>
        <dbReference type="ARBA" id="ARBA00022679"/>
    </source>
</evidence>
<keyword evidence="5" id="KW-0812">Transmembrane</keyword>
<comment type="caution">
    <text evidence="11">The sequence shown here is derived from an EMBL/GenBank/DDBJ whole genome shotgun (WGS) entry which is preliminary data.</text>
</comment>
<proteinExistence type="inferred from homology"/>
<accession>A0A1W0WTU2</accession>
<dbReference type="Gene3D" id="3.90.550.50">
    <property type="match status" value="1"/>
</dbReference>
<evidence type="ECO:0000256" key="9">
    <source>
        <dbReference type="ARBA" id="ARBA00023136"/>
    </source>
</evidence>
<dbReference type="PANTHER" id="PTHR11214">
    <property type="entry name" value="BETA-1,3-N-ACETYLGLUCOSAMINYLTRANSFERASE"/>
    <property type="match status" value="1"/>
</dbReference>
<dbReference type="Pfam" id="PF01762">
    <property type="entry name" value="Galactosyl_T"/>
    <property type="match status" value="1"/>
</dbReference>
<dbReference type="GO" id="GO:0000139">
    <property type="term" value="C:Golgi membrane"/>
    <property type="evidence" value="ECO:0007669"/>
    <property type="project" value="UniProtKB-SubCell"/>
</dbReference>
<dbReference type="GO" id="GO:0006493">
    <property type="term" value="P:protein O-linked glycosylation"/>
    <property type="evidence" value="ECO:0007669"/>
    <property type="project" value="TreeGrafter"/>
</dbReference>
<gene>
    <name evidence="11" type="ORF">BV898_07244</name>
</gene>
<evidence type="ECO:0000256" key="2">
    <source>
        <dbReference type="ARBA" id="ARBA00008661"/>
    </source>
</evidence>
<evidence type="ECO:0000313" key="11">
    <source>
        <dbReference type="EMBL" id="OQV18615.1"/>
    </source>
</evidence>
<sequence length="356" mass="39414">MFNNSNKRTVLQLLLIVSLFLFSALLAVDIVLYRVNLATVVQGGQSTTPLVVGATPWVVGANASVTATTTAATFVRDAPKQYRVSPYQVDSHYTIRPAACNLSVNFIDIVFLIHSAPGNLEKRQAVRRTWGSLITPNCGLKRIFVFGKISDQKLQMALQVESDAYGDLLQTTNDDGYRVSSLNTLYAFQWIAAHCSETYYTARADDDVFVNVPKLHSFLTTKFGSGQAFGLPIGVGSKVFRDPGSKYYVPREEFPPDKFPNYFSGTLVSFPTNQVARLLFLSRQSATMFLDDAYVYGVLLGVANITISPQPAIGIGLEGIDKGKCIKRDMTAVHYVTVANMDKLWDDKCHRYEKIC</sequence>
<dbReference type="PANTHER" id="PTHR11214:SF378">
    <property type="entry name" value="BETA-1,3-GALACTOSYLTRANSFERASE 4"/>
    <property type="match status" value="1"/>
</dbReference>
<keyword evidence="9" id="KW-0472">Membrane</keyword>
<keyword evidence="8 10" id="KW-0333">Golgi apparatus</keyword>
<evidence type="ECO:0000256" key="1">
    <source>
        <dbReference type="ARBA" id="ARBA00004323"/>
    </source>
</evidence>
<evidence type="ECO:0000256" key="3">
    <source>
        <dbReference type="ARBA" id="ARBA00022676"/>
    </source>
</evidence>
<evidence type="ECO:0000256" key="10">
    <source>
        <dbReference type="RuleBase" id="RU363063"/>
    </source>
</evidence>
<comment type="similarity">
    <text evidence="2 10">Belongs to the glycosyltransferase 31 family.</text>
</comment>
<dbReference type="GO" id="GO:0016758">
    <property type="term" value="F:hexosyltransferase activity"/>
    <property type="evidence" value="ECO:0007669"/>
    <property type="project" value="InterPro"/>
</dbReference>
<dbReference type="EMBL" id="MTYJ01000047">
    <property type="protein sequence ID" value="OQV18615.1"/>
    <property type="molecule type" value="Genomic_DNA"/>
</dbReference>
<comment type="subcellular location">
    <subcellularLocation>
        <location evidence="1 10">Golgi apparatus membrane</location>
        <topology evidence="1 10">Single-pass type II membrane protein</topology>
    </subcellularLocation>
</comment>
<reference evidence="12" key="1">
    <citation type="submission" date="2017-01" db="EMBL/GenBank/DDBJ databases">
        <title>Comparative genomics of anhydrobiosis in the tardigrade Hypsibius dujardini.</title>
        <authorList>
            <person name="Yoshida Y."/>
            <person name="Koutsovoulos G."/>
            <person name="Laetsch D."/>
            <person name="Stevens L."/>
            <person name="Kumar S."/>
            <person name="Horikawa D."/>
            <person name="Ishino K."/>
            <person name="Komine S."/>
            <person name="Tomita M."/>
            <person name="Blaxter M."/>
            <person name="Arakawa K."/>
        </authorList>
    </citation>
    <scope>NUCLEOTIDE SEQUENCE [LARGE SCALE GENOMIC DNA]</scope>
    <source>
        <strain evidence="12">Z151</strain>
    </source>
</reference>
<dbReference type="OrthoDB" id="5512589at2759"/>